<dbReference type="AlphaFoldDB" id="A0AAD9HEC9"/>
<dbReference type="Proteomes" id="UP001232148">
    <property type="component" value="Unassembled WGS sequence"/>
</dbReference>
<gene>
    <name evidence="2" type="ORF">LX32DRAFT_641011</name>
</gene>
<feature type="region of interest" description="Disordered" evidence="1">
    <location>
        <begin position="30"/>
        <end position="49"/>
    </location>
</feature>
<accession>A0AAD9HEC9</accession>
<keyword evidence="3" id="KW-1185">Reference proteome</keyword>
<dbReference type="EMBL" id="MU842897">
    <property type="protein sequence ID" value="KAK2027340.1"/>
    <property type="molecule type" value="Genomic_DNA"/>
</dbReference>
<evidence type="ECO:0000256" key="1">
    <source>
        <dbReference type="SAM" id="MobiDB-lite"/>
    </source>
</evidence>
<protein>
    <submittedName>
        <fullName evidence="2">Uncharacterized protein</fullName>
    </submittedName>
</protein>
<comment type="caution">
    <text evidence="2">The sequence shown here is derived from an EMBL/GenBank/DDBJ whole genome shotgun (WGS) entry which is preliminary data.</text>
</comment>
<evidence type="ECO:0000313" key="2">
    <source>
        <dbReference type="EMBL" id="KAK2027340.1"/>
    </source>
</evidence>
<reference evidence="2" key="1">
    <citation type="submission" date="2021-06" db="EMBL/GenBank/DDBJ databases">
        <title>Comparative genomics, transcriptomics and evolutionary studies reveal genomic signatures of adaptation to plant cell wall in hemibiotrophic fungi.</title>
        <authorList>
            <consortium name="DOE Joint Genome Institute"/>
            <person name="Baroncelli R."/>
            <person name="Diaz J.F."/>
            <person name="Benocci T."/>
            <person name="Peng M."/>
            <person name="Battaglia E."/>
            <person name="Haridas S."/>
            <person name="Andreopoulos W."/>
            <person name="Labutti K."/>
            <person name="Pangilinan J."/>
            <person name="Floch G.L."/>
            <person name="Makela M.R."/>
            <person name="Henrissat B."/>
            <person name="Grigoriev I.V."/>
            <person name="Crouch J.A."/>
            <person name="De Vries R.P."/>
            <person name="Sukno S.A."/>
            <person name="Thon M.R."/>
        </authorList>
    </citation>
    <scope>NUCLEOTIDE SEQUENCE</scope>
    <source>
        <strain evidence="2">MAFF235873</strain>
    </source>
</reference>
<sequence length="76" mass="8561">MYQRSSCLFLSPPLFHVCLFVFNPQRNLDEHTQNKHGGTGAGSARSRPLDPYRMQNARLCTRPFPCGGVLLSIILQ</sequence>
<organism evidence="2 3">
    <name type="scientific">Colletotrichum zoysiae</name>
    <dbReference type="NCBI Taxonomy" id="1216348"/>
    <lineage>
        <taxon>Eukaryota</taxon>
        <taxon>Fungi</taxon>
        <taxon>Dikarya</taxon>
        <taxon>Ascomycota</taxon>
        <taxon>Pezizomycotina</taxon>
        <taxon>Sordariomycetes</taxon>
        <taxon>Hypocreomycetidae</taxon>
        <taxon>Glomerellales</taxon>
        <taxon>Glomerellaceae</taxon>
        <taxon>Colletotrichum</taxon>
        <taxon>Colletotrichum graminicola species complex</taxon>
    </lineage>
</organism>
<evidence type="ECO:0000313" key="3">
    <source>
        <dbReference type="Proteomes" id="UP001232148"/>
    </source>
</evidence>
<proteinExistence type="predicted"/>
<name>A0AAD9HEC9_9PEZI</name>